<dbReference type="EMBL" id="FAVB01000011">
    <property type="protein sequence ID" value="CUU90725.1"/>
    <property type="molecule type" value="Genomic_DNA"/>
</dbReference>
<proteinExistence type="predicted"/>
<dbReference type="AlphaFoldDB" id="A0A0S4SYT8"/>
<name>A0A0S4SYT8_CAMHY</name>
<accession>A0A0S4SYT8</accession>
<organism evidence="1 2">
    <name type="scientific">Campylobacter hyointestinalis subsp. hyointestinalis</name>
    <dbReference type="NCBI Taxonomy" id="91352"/>
    <lineage>
        <taxon>Bacteria</taxon>
        <taxon>Pseudomonadati</taxon>
        <taxon>Campylobacterota</taxon>
        <taxon>Epsilonproteobacteria</taxon>
        <taxon>Campylobacterales</taxon>
        <taxon>Campylobacteraceae</taxon>
        <taxon>Campylobacter</taxon>
    </lineage>
</organism>
<evidence type="ECO:0000313" key="2">
    <source>
        <dbReference type="Proteomes" id="UP000052237"/>
    </source>
</evidence>
<protein>
    <submittedName>
        <fullName evidence="1">Uncharacterized protein</fullName>
    </submittedName>
</protein>
<dbReference type="RefSeq" id="WP_059435565.1">
    <property type="nucleotide sequence ID" value="NZ_FAVB01000011.1"/>
</dbReference>
<gene>
    <name evidence="1" type="ORF">ERS686654_02163</name>
</gene>
<reference evidence="1 2" key="1">
    <citation type="submission" date="2015-11" db="EMBL/GenBank/DDBJ databases">
        <authorList>
            <consortium name="Pathogen Informatics"/>
        </authorList>
    </citation>
    <scope>NUCLEOTIDE SEQUENCE [LARGE SCALE GENOMIC DNA]</scope>
    <source>
        <strain evidence="1 2">006A-0059</strain>
    </source>
</reference>
<evidence type="ECO:0000313" key="1">
    <source>
        <dbReference type="EMBL" id="CUU90725.1"/>
    </source>
</evidence>
<dbReference type="Proteomes" id="UP000052237">
    <property type="component" value="Unassembled WGS sequence"/>
</dbReference>
<sequence>MCATLGSSKNRSDFVYNFLNSKNNISPNEAKNMDEEWLEKKDEKIKFKGFIDYIYGVNSDKFDDTKIEFNELRKRLDGFKKQNDIFADLKNLDESEPHLLIEVGVVHEEALTKEQSISKLVEDTKTNGFKTN</sequence>
<keyword evidence="2" id="KW-1185">Reference proteome</keyword>
<comment type="caution">
    <text evidence="1">The sequence shown here is derived from an EMBL/GenBank/DDBJ whole genome shotgun (WGS) entry which is preliminary data.</text>
</comment>